<name>A0A2H0UVE3_9BACT</name>
<evidence type="ECO:0000313" key="1">
    <source>
        <dbReference type="EMBL" id="PIR90834.1"/>
    </source>
</evidence>
<sequence length="128" mass="14379">MKKTLLLIILIIFLASGVFFNLAIAQTVAETNNEATSVASIVKIKSAGSFIDSGKNLLKEAWQKMTGSKRGEALTKIKTWFTNRKQAIQNGWQEEKKEFHGNIKDIIANAWQKAVDKVKSWVFHKKGD</sequence>
<comment type="caution">
    <text evidence="1">The sequence shown here is derived from an EMBL/GenBank/DDBJ whole genome shotgun (WGS) entry which is preliminary data.</text>
</comment>
<evidence type="ECO:0000313" key="2">
    <source>
        <dbReference type="Proteomes" id="UP000228906"/>
    </source>
</evidence>
<gene>
    <name evidence="1" type="ORF">COU03_03940</name>
</gene>
<proteinExistence type="predicted"/>
<dbReference type="Proteomes" id="UP000228906">
    <property type="component" value="Unassembled WGS sequence"/>
</dbReference>
<organism evidence="1 2">
    <name type="scientific">bacterium (Candidatus Gribaldobacteria) CG10_big_fil_rev_8_21_14_0_10_41_12</name>
    <dbReference type="NCBI Taxonomy" id="2014277"/>
    <lineage>
        <taxon>Bacteria</taxon>
        <taxon>Candidatus Gribaldobacteria</taxon>
    </lineage>
</organism>
<dbReference type="EMBL" id="PFAV01000073">
    <property type="protein sequence ID" value="PIR90834.1"/>
    <property type="molecule type" value="Genomic_DNA"/>
</dbReference>
<protein>
    <submittedName>
        <fullName evidence="1">Uncharacterized protein</fullName>
    </submittedName>
</protein>
<accession>A0A2H0UVE3</accession>
<reference evidence="2" key="1">
    <citation type="submission" date="2017-09" db="EMBL/GenBank/DDBJ databases">
        <title>Depth-based differentiation of microbial function through sediment-hosted aquifers and enrichment of novel symbionts in the deep terrestrial subsurface.</title>
        <authorList>
            <person name="Probst A.J."/>
            <person name="Ladd B."/>
            <person name="Jarett J.K."/>
            <person name="Geller-Mcgrath D.E."/>
            <person name="Sieber C.M.K."/>
            <person name="Emerson J.B."/>
            <person name="Anantharaman K."/>
            <person name="Thomas B.C."/>
            <person name="Malmstrom R."/>
            <person name="Stieglmeier M."/>
            <person name="Klingl A."/>
            <person name="Woyke T."/>
            <person name="Ryan C.M."/>
            <person name="Banfield J.F."/>
        </authorList>
    </citation>
    <scope>NUCLEOTIDE SEQUENCE [LARGE SCALE GENOMIC DNA]</scope>
</reference>
<dbReference type="AlphaFoldDB" id="A0A2H0UVE3"/>